<dbReference type="PANTHER" id="PTHR47514:SF1">
    <property type="entry name" value="TRANSKETOLASE N-TERMINAL SECTION-RELATED"/>
    <property type="match status" value="1"/>
</dbReference>
<comment type="similarity">
    <text evidence="2">Belongs to the transketolase family.</text>
</comment>
<dbReference type="InterPro" id="IPR005474">
    <property type="entry name" value="Transketolase_N"/>
</dbReference>
<dbReference type="PANTHER" id="PTHR47514">
    <property type="entry name" value="TRANSKETOLASE N-TERMINAL SECTION-RELATED"/>
    <property type="match status" value="1"/>
</dbReference>
<protein>
    <submittedName>
        <fullName evidence="5">Transketolase</fullName>
    </submittedName>
</protein>
<organism evidence="5 6">
    <name type="scientific">Ferviditalea candida</name>
    <dbReference type="NCBI Taxonomy" id="3108399"/>
    <lineage>
        <taxon>Bacteria</taxon>
        <taxon>Bacillati</taxon>
        <taxon>Bacillota</taxon>
        <taxon>Bacilli</taxon>
        <taxon>Bacillales</taxon>
        <taxon>Paenibacillaceae</taxon>
        <taxon>Ferviditalea</taxon>
    </lineage>
</organism>
<dbReference type="Gene3D" id="3.40.50.970">
    <property type="match status" value="1"/>
</dbReference>
<dbReference type="RefSeq" id="WP_371752675.1">
    <property type="nucleotide sequence ID" value="NZ_JAYJLD010000003.1"/>
</dbReference>
<sequence>MIDTKNIDMELVKKLEDKAVEIRKNLCTFIYRIGTAGHLGGELSLTDMAVALYYKYMNYDPKNPKWEERDRLILSKGHCAETLYTIYADLGMYTMDYLVDHFETLETAVFSMHPNRKYVDAIEASTGSLGHGLSLATGLALGARMSKANWRTFCIVGDGELQEGSNWEALMAAGHYKLGNLVVIVDKNDLQMSGTTSETISIDPLDDKMRAFGFDVIEIQGNDMVEVCAALDSLPPADPVTPKRPICIISNTTKGAGVSFMENVVAWHAGSLNKAKWEEALESIENNRRVR</sequence>
<accession>A0ABU5ZDI3</accession>
<comment type="caution">
    <text evidence="5">The sequence shown here is derived from an EMBL/GenBank/DDBJ whole genome shotgun (WGS) entry which is preliminary data.</text>
</comment>
<dbReference type="Proteomes" id="UP001310386">
    <property type="component" value="Unassembled WGS sequence"/>
</dbReference>
<evidence type="ECO:0000256" key="2">
    <source>
        <dbReference type="ARBA" id="ARBA00007131"/>
    </source>
</evidence>
<dbReference type="SUPFAM" id="SSF52518">
    <property type="entry name" value="Thiamin diphosphate-binding fold (THDP-binding)"/>
    <property type="match status" value="1"/>
</dbReference>
<feature type="domain" description="Transketolase N-terminal" evidence="4">
    <location>
        <begin position="32"/>
        <end position="276"/>
    </location>
</feature>
<evidence type="ECO:0000256" key="3">
    <source>
        <dbReference type="ARBA" id="ARBA00023052"/>
    </source>
</evidence>
<comment type="cofactor">
    <cofactor evidence="1">
        <name>thiamine diphosphate</name>
        <dbReference type="ChEBI" id="CHEBI:58937"/>
    </cofactor>
</comment>
<dbReference type="EMBL" id="JAYJLD010000003">
    <property type="protein sequence ID" value="MEB3100558.1"/>
    <property type="molecule type" value="Genomic_DNA"/>
</dbReference>
<proteinExistence type="inferred from homology"/>
<reference evidence="5" key="1">
    <citation type="submission" date="2023-12" db="EMBL/GenBank/DDBJ databases">
        <title>Fervidustalea candida gen. nov., sp. nov., a novel member of the family Paenibacillaceae isolated from a geothermal area.</title>
        <authorList>
            <person name="Li W.-J."/>
            <person name="Jiao J.-Y."/>
            <person name="Chen Y."/>
        </authorList>
    </citation>
    <scope>NUCLEOTIDE SEQUENCE</scope>
    <source>
        <strain evidence="5">SYSU GA230002</strain>
    </source>
</reference>
<name>A0ABU5ZDI3_9BACL</name>
<dbReference type="Pfam" id="PF00456">
    <property type="entry name" value="Transketolase_N"/>
    <property type="match status" value="1"/>
</dbReference>
<evidence type="ECO:0000313" key="5">
    <source>
        <dbReference type="EMBL" id="MEB3100558.1"/>
    </source>
</evidence>
<evidence type="ECO:0000259" key="4">
    <source>
        <dbReference type="Pfam" id="PF00456"/>
    </source>
</evidence>
<evidence type="ECO:0000256" key="1">
    <source>
        <dbReference type="ARBA" id="ARBA00001964"/>
    </source>
</evidence>
<gene>
    <name evidence="5" type="ORF">VF724_02660</name>
</gene>
<evidence type="ECO:0000313" key="6">
    <source>
        <dbReference type="Proteomes" id="UP001310386"/>
    </source>
</evidence>
<dbReference type="InterPro" id="IPR029061">
    <property type="entry name" value="THDP-binding"/>
</dbReference>
<keyword evidence="3" id="KW-0786">Thiamine pyrophosphate</keyword>
<keyword evidence="6" id="KW-1185">Reference proteome</keyword>
<dbReference type="CDD" id="cd02012">
    <property type="entry name" value="TPP_TK"/>
    <property type="match status" value="1"/>
</dbReference>